<dbReference type="SUPFAM" id="SSF54637">
    <property type="entry name" value="Thioesterase/thiol ester dehydrase-isomerase"/>
    <property type="match status" value="1"/>
</dbReference>
<dbReference type="PANTHER" id="PTHR31793:SF27">
    <property type="entry name" value="NOVEL THIOESTERASE SUPERFAMILY DOMAIN AND SAPOSIN A-TYPE DOMAIN CONTAINING PROTEIN (0610012H03RIK)"/>
    <property type="match status" value="1"/>
</dbReference>
<accession>M0QS06</accession>
<evidence type="ECO:0000256" key="2">
    <source>
        <dbReference type="ARBA" id="ARBA00022801"/>
    </source>
</evidence>
<dbReference type="CDD" id="cd00586">
    <property type="entry name" value="4HBT"/>
    <property type="match status" value="1"/>
</dbReference>
<proteinExistence type="inferred from homology"/>
<evidence type="ECO:0000313" key="4">
    <source>
        <dbReference type="EMBL" id="GAC70612.1"/>
    </source>
</evidence>
<dbReference type="eggNOG" id="COG0824">
    <property type="taxonomic scope" value="Bacteria"/>
</dbReference>
<keyword evidence="5" id="KW-1185">Reference proteome</keyword>
<protein>
    <recommendedName>
        <fullName evidence="3">Thioesterase domain-containing protein</fullName>
    </recommendedName>
</protein>
<evidence type="ECO:0000313" key="5">
    <source>
        <dbReference type="Proteomes" id="UP000011666"/>
    </source>
</evidence>
<evidence type="ECO:0000256" key="1">
    <source>
        <dbReference type="ARBA" id="ARBA00005953"/>
    </source>
</evidence>
<dbReference type="Gene3D" id="3.10.129.10">
    <property type="entry name" value="Hotdog Thioesterase"/>
    <property type="match status" value="1"/>
</dbReference>
<keyword evidence="2" id="KW-0378">Hydrolase</keyword>
<dbReference type="PANTHER" id="PTHR31793">
    <property type="entry name" value="4-HYDROXYBENZOYL-COA THIOESTERASE FAMILY MEMBER"/>
    <property type="match status" value="1"/>
</dbReference>
<dbReference type="Proteomes" id="UP000011666">
    <property type="component" value="Unassembled WGS sequence"/>
</dbReference>
<evidence type="ECO:0000259" key="3">
    <source>
        <dbReference type="Pfam" id="PF03061"/>
    </source>
</evidence>
<dbReference type="InterPro" id="IPR029069">
    <property type="entry name" value="HotDog_dom_sf"/>
</dbReference>
<name>M0QS06_9ACTN</name>
<dbReference type="EMBL" id="BANX01000038">
    <property type="protein sequence ID" value="GAC70612.1"/>
    <property type="molecule type" value="Genomic_DNA"/>
</dbReference>
<reference evidence="4 5" key="1">
    <citation type="submission" date="2013-01" db="EMBL/GenBank/DDBJ databases">
        <title>Whole genome shotgun sequence of Gordonia soli NBRC 108243.</title>
        <authorList>
            <person name="Isaki-Nakamura S."/>
            <person name="Hosoyama A."/>
            <person name="Tsuchikane K."/>
            <person name="Ando Y."/>
            <person name="Baba S."/>
            <person name="Ohji S."/>
            <person name="Hamada M."/>
            <person name="Tamura T."/>
            <person name="Yamazoe A."/>
            <person name="Yamazaki S."/>
            <person name="Fujita N."/>
        </authorList>
    </citation>
    <scope>NUCLEOTIDE SEQUENCE [LARGE SCALE GENOMIC DNA]</scope>
    <source>
        <strain evidence="4 5">NBRC 108243</strain>
    </source>
</reference>
<comment type="similarity">
    <text evidence="1">Belongs to the 4-hydroxybenzoyl-CoA thioesterase family.</text>
</comment>
<dbReference type="GO" id="GO:0047617">
    <property type="term" value="F:fatty acyl-CoA hydrolase activity"/>
    <property type="evidence" value="ECO:0007669"/>
    <property type="project" value="TreeGrafter"/>
</dbReference>
<dbReference type="InterPro" id="IPR006683">
    <property type="entry name" value="Thioestr_dom"/>
</dbReference>
<feature type="domain" description="Thioesterase" evidence="3">
    <location>
        <begin position="21"/>
        <end position="101"/>
    </location>
</feature>
<organism evidence="4 5">
    <name type="scientific">Gordonia soli NBRC 108243</name>
    <dbReference type="NCBI Taxonomy" id="1223545"/>
    <lineage>
        <taxon>Bacteria</taxon>
        <taxon>Bacillati</taxon>
        <taxon>Actinomycetota</taxon>
        <taxon>Actinomycetes</taxon>
        <taxon>Mycobacteriales</taxon>
        <taxon>Gordoniaceae</taxon>
        <taxon>Gordonia</taxon>
    </lineage>
</organism>
<sequence length="138" mass="15441">MSAPTSYSHQLTVRYYEVDSQGIVFNMWYLGYADVALAGYFASVGLTFDRFIELDLDIHVVKSEVTYRAPLRLDDTVDISVRDVTIGRTSLTFDLVFHLDGEPTTEVRIVYVAHRPSDGKKIEVPSSVRTALGAATDF</sequence>
<dbReference type="OrthoDB" id="9799036at2"/>
<gene>
    <name evidence="4" type="ORF">GS4_38_00170</name>
</gene>
<dbReference type="STRING" id="1223545.GS4_38_00170"/>
<dbReference type="InterPro" id="IPR050563">
    <property type="entry name" value="4-hydroxybenzoyl-CoA_TE"/>
</dbReference>
<dbReference type="AlphaFoldDB" id="M0QS06"/>
<comment type="caution">
    <text evidence="4">The sequence shown here is derived from an EMBL/GenBank/DDBJ whole genome shotgun (WGS) entry which is preliminary data.</text>
</comment>
<dbReference type="Pfam" id="PF03061">
    <property type="entry name" value="4HBT"/>
    <property type="match status" value="1"/>
</dbReference>
<dbReference type="RefSeq" id="WP_007624791.1">
    <property type="nucleotide sequence ID" value="NZ_BANX01000038.1"/>
</dbReference>